<evidence type="ECO:0000256" key="2">
    <source>
        <dbReference type="ARBA" id="ARBA00007002"/>
    </source>
</evidence>
<dbReference type="InterPro" id="IPR009360">
    <property type="entry name" value="Isy1"/>
</dbReference>
<dbReference type="GO" id="GO:0000350">
    <property type="term" value="P:generation of catalytic spliceosome for second transesterification step"/>
    <property type="evidence" value="ECO:0007669"/>
    <property type="project" value="InterPro"/>
</dbReference>
<evidence type="ECO:0000256" key="6">
    <source>
        <dbReference type="ARBA" id="ARBA00023242"/>
    </source>
</evidence>
<organism evidence="9 10">
    <name type="scientific">Kuraishia capsulata CBS 1993</name>
    <dbReference type="NCBI Taxonomy" id="1382522"/>
    <lineage>
        <taxon>Eukaryota</taxon>
        <taxon>Fungi</taxon>
        <taxon>Dikarya</taxon>
        <taxon>Ascomycota</taxon>
        <taxon>Saccharomycotina</taxon>
        <taxon>Pichiomycetes</taxon>
        <taxon>Pichiales</taxon>
        <taxon>Pichiaceae</taxon>
        <taxon>Kuraishia</taxon>
    </lineage>
</organism>
<gene>
    <name evidence="9" type="ORF">KUCA_T00001045001</name>
</gene>
<comment type="subcellular location">
    <subcellularLocation>
        <location evidence="1">Nucleus</location>
    </subcellularLocation>
</comment>
<accession>W6MHE0</accession>
<dbReference type="Pfam" id="PF06246">
    <property type="entry name" value="Isy1"/>
    <property type="match status" value="1"/>
</dbReference>
<comment type="similarity">
    <text evidence="2">Belongs to the ISY1 family.</text>
</comment>
<dbReference type="EMBL" id="HG793125">
    <property type="protein sequence ID" value="CDK25078.1"/>
    <property type="molecule type" value="Genomic_DNA"/>
</dbReference>
<dbReference type="Gene3D" id="1.10.287.660">
    <property type="entry name" value="Helix hairpin bin"/>
    <property type="match status" value="1"/>
</dbReference>
<dbReference type="GO" id="GO:0005684">
    <property type="term" value="C:U2-type spliceosomal complex"/>
    <property type="evidence" value="ECO:0007669"/>
    <property type="project" value="UniProtKB-ARBA"/>
</dbReference>
<evidence type="ECO:0000256" key="8">
    <source>
        <dbReference type="SAM" id="Coils"/>
    </source>
</evidence>
<evidence type="ECO:0000256" key="1">
    <source>
        <dbReference type="ARBA" id="ARBA00004123"/>
    </source>
</evidence>
<dbReference type="InterPro" id="IPR037200">
    <property type="entry name" value="Isy1_sf"/>
</dbReference>
<evidence type="ECO:0000256" key="4">
    <source>
        <dbReference type="ARBA" id="ARBA00022728"/>
    </source>
</evidence>
<dbReference type="GO" id="GO:0071014">
    <property type="term" value="C:post-mRNA release spliceosomal complex"/>
    <property type="evidence" value="ECO:0007669"/>
    <property type="project" value="UniProtKB-ARBA"/>
</dbReference>
<dbReference type="HOGENOM" id="CLU_043453_2_1_1"/>
<keyword evidence="10" id="KW-1185">Reference proteome</keyword>
<dbReference type="FunFam" id="1.10.287.660:FF:000001">
    <property type="entry name" value="pre-mRNA-splicing factor ISY1 homolog"/>
    <property type="match status" value="1"/>
</dbReference>
<evidence type="ECO:0000313" key="10">
    <source>
        <dbReference type="Proteomes" id="UP000019384"/>
    </source>
</evidence>
<proteinExistence type="inferred from homology"/>
<feature type="coiled-coil region" evidence="8">
    <location>
        <begin position="123"/>
        <end position="157"/>
    </location>
</feature>
<dbReference type="GO" id="GO:0000974">
    <property type="term" value="C:Prp19 complex"/>
    <property type="evidence" value="ECO:0007669"/>
    <property type="project" value="UniProtKB-ARBA"/>
</dbReference>
<sequence>MSRKSEMAQSLLHRYYSSQGPTLERPKSVRSVDSLSEAQRFRSLCVNDISMRVSRIHDPLLSDYQIRDLNDELNKLMKEKAAWEYRILDLGGPDFISYSKRHQGGTYEKDSTGYKYFGRAKDLPDVKSLLEAKQNEIKKANQAKTNAKNDAELIQRIAEAEKKIDPVYYGIYEETRVSGGLVSQVPTSDEVVDEARQILEDETLFEDFLSSQDLQEMNGRYFQNSEDDTLVAYERAKTRELLREYRTKHSKPGPNKLVHFDESIQIPNDAVEKKLVQLKIASIQQRL</sequence>
<keyword evidence="6" id="KW-0539">Nucleus</keyword>
<name>W6MHE0_9ASCO</name>
<evidence type="ECO:0000256" key="7">
    <source>
        <dbReference type="ARBA" id="ARBA00073166"/>
    </source>
</evidence>
<evidence type="ECO:0000256" key="5">
    <source>
        <dbReference type="ARBA" id="ARBA00023187"/>
    </source>
</evidence>
<dbReference type="STRING" id="1382522.W6MHE0"/>
<keyword evidence="8" id="KW-0175">Coiled coil</keyword>
<keyword evidence="4" id="KW-0747">Spliceosome</keyword>
<keyword evidence="5" id="KW-0508">mRNA splicing</keyword>
<dbReference type="GeneID" id="34518481"/>
<reference evidence="9" key="2">
    <citation type="submission" date="2014-02" db="EMBL/GenBank/DDBJ databases">
        <title>Complete DNA sequence of /Kuraishia capsulata/ illustrates novel genomic features among budding yeasts (/Saccharomycotina/).</title>
        <authorList>
            <person name="Morales L."/>
            <person name="Noel B."/>
            <person name="Porcel B."/>
            <person name="Marcet-Houben M."/>
            <person name="Hullo M-F."/>
            <person name="Sacerdot C."/>
            <person name="Tekaia F."/>
            <person name="Leh-Louis V."/>
            <person name="Despons L."/>
            <person name="Khanna V."/>
            <person name="Aury J-M."/>
            <person name="Barbe V."/>
            <person name="Couloux A."/>
            <person name="Labadie K."/>
            <person name="Pelletier E."/>
            <person name="Souciet J-L."/>
            <person name="Boekhout T."/>
            <person name="Gabaldon T."/>
            <person name="Wincker P."/>
            <person name="Dujon B."/>
        </authorList>
    </citation>
    <scope>NUCLEOTIDE SEQUENCE</scope>
    <source>
        <strain evidence="9">CBS 1993</strain>
    </source>
</reference>
<evidence type="ECO:0000313" key="9">
    <source>
        <dbReference type="EMBL" id="CDK25078.1"/>
    </source>
</evidence>
<dbReference type="RefSeq" id="XP_022457093.1">
    <property type="nucleotide sequence ID" value="XM_022605645.1"/>
</dbReference>
<protein>
    <recommendedName>
        <fullName evidence="3">Pre-mRNA-splicing factor ISY1</fullName>
    </recommendedName>
    <alternativeName>
        <fullName evidence="7">Pre-mRNA-splicing factor isy1</fullName>
    </alternativeName>
</protein>
<dbReference type="AlphaFoldDB" id="W6MHE0"/>
<keyword evidence="4" id="KW-0507">mRNA processing</keyword>
<dbReference type="PANTHER" id="PTHR13021">
    <property type="entry name" value="PRE-MRNA-SPLICING FACTOR ISY1"/>
    <property type="match status" value="1"/>
</dbReference>
<evidence type="ECO:0000256" key="3">
    <source>
        <dbReference type="ARBA" id="ARBA00019194"/>
    </source>
</evidence>
<dbReference type="InterPro" id="IPR029012">
    <property type="entry name" value="Helix_hairpin_bin_sf"/>
</dbReference>
<dbReference type="Proteomes" id="UP000019384">
    <property type="component" value="Unassembled WGS sequence"/>
</dbReference>
<reference evidence="9" key="1">
    <citation type="submission" date="2013-12" db="EMBL/GenBank/DDBJ databases">
        <authorList>
            <person name="Genoscope - CEA"/>
        </authorList>
    </citation>
    <scope>NUCLEOTIDE SEQUENCE</scope>
    <source>
        <strain evidence="9">CBS 1993</strain>
    </source>
</reference>
<dbReference type="OrthoDB" id="1739576at2759"/>
<dbReference type="SUPFAM" id="SSF140102">
    <property type="entry name" value="ISY1 domain-like"/>
    <property type="match status" value="1"/>
</dbReference>